<feature type="compositionally biased region" description="Basic and acidic residues" evidence="1">
    <location>
        <begin position="111"/>
        <end position="122"/>
    </location>
</feature>
<dbReference type="InterPro" id="IPR019034">
    <property type="entry name" value="UPF0390"/>
</dbReference>
<evidence type="ECO:0000313" key="2">
    <source>
        <dbReference type="EMBL" id="CAB3378796.1"/>
    </source>
</evidence>
<evidence type="ECO:0000256" key="1">
    <source>
        <dbReference type="SAM" id="MobiDB-lite"/>
    </source>
</evidence>
<feature type="region of interest" description="Disordered" evidence="1">
    <location>
        <begin position="57"/>
        <end position="156"/>
    </location>
</feature>
<keyword evidence="3" id="KW-1185">Reference proteome</keyword>
<comment type="caution">
    <text evidence="2">The sequence shown here is derived from an EMBL/GenBank/DDBJ whole genome shotgun (WGS) entry which is preliminary data.</text>
</comment>
<reference evidence="2 3" key="1">
    <citation type="submission" date="2020-04" db="EMBL/GenBank/DDBJ databases">
        <authorList>
            <person name="Alioto T."/>
            <person name="Alioto T."/>
            <person name="Gomez Garrido J."/>
        </authorList>
    </citation>
    <scope>NUCLEOTIDE SEQUENCE [LARGE SCALE GENOMIC DNA]</scope>
</reference>
<dbReference type="EMBL" id="CADEPI010000173">
    <property type="protein sequence ID" value="CAB3378796.1"/>
    <property type="molecule type" value="Genomic_DNA"/>
</dbReference>
<gene>
    <name evidence="2" type="ORF">CLODIP_2_CD00556</name>
</gene>
<dbReference type="Proteomes" id="UP000494165">
    <property type="component" value="Unassembled WGS sequence"/>
</dbReference>
<name>A0A8S1DF42_9INSE</name>
<feature type="compositionally biased region" description="Polar residues" evidence="1">
    <location>
        <begin position="95"/>
        <end position="110"/>
    </location>
</feature>
<sequence>MAGRSQLAALPQSPENALRAPALPTRQHGNYDPRYFPFHSARRFQEFSFLGKLKMPQGKMKVKAKVPEKYNKKKSQIKGPAVTKRANRPEKPKVSSLQKLKNETIKNINKSTEEELRQKALDGKVNLGKGKKRPAPGSEKKESQSEEAPSKKMKKS</sequence>
<feature type="compositionally biased region" description="Basic and acidic residues" evidence="1">
    <location>
        <begin position="138"/>
        <end position="150"/>
    </location>
</feature>
<accession>A0A8S1DF42</accession>
<organism evidence="2 3">
    <name type="scientific">Cloeon dipterum</name>
    <dbReference type="NCBI Taxonomy" id="197152"/>
    <lineage>
        <taxon>Eukaryota</taxon>
        <taxon>Metazoa</taxon>
        <taxon>Ecdysozoa</taxon>
        <taxon>Arthropoda</taxon>
        <taxon>Hexapoda</taxon>
        <taxon>Insecta</taxon>
        <taxon>Pterygota</taxon>
        <taxon>Palaeoptera</taxon>
        <taxon>Ephemeroptera</taxon>
        <taxon>Pisciforma</taxon>
        <taxon>Baetidae</taxon>
        <taxon>Cloeon</taxon>
    </lineage>
</organism>
<proteinExistence type="predicted"/>
<dbReference type="AlphaFoldDB" id="A0A8S1DF42"/>
<dbReference type="Pfam" id="PF09495">
    <property type="entry name" value="DUF2462"/>
    <property type="match status" value="1"/>
</dbReference>
<evidence type="ECO:0000313" key="3">
    <source>
        <dbReference type="Proteomes" id="UP000494165"/>
    </source>
</evidence>
<protein>
    <submittedName>
        <fullName evidence="2">Uncharacterized protein</fullName>
    </submittedName>
</protein>
<feature type="region of interest" description="Disordered" evidence="1">
    <location>
        <begin position="1"/>
        <end position="31"/>
    </location>
</feature>
<dbReference type="OrthoDB" id="6261058at2759"/>